<organism evidence="2 3">
    <name type="scientific">Brevibacterium pityocampae</name>
    <dbReference type="NCBI Taxonomy" id="506594"/>
    <lineage>
        <taxon>Bacteria</taxon>
        <taxon>Bacillati</taxon>
        <taxon>Actinomycetota</taxon>
        <taxon>Actinomycetes</taxon>
        <taxon>Micrococcales</taxon>
        <taxon>Brevibacteriaceae</taxon>
        <taxon>Brevibacterium</taxon>
    </lineage>
</organism>
<dbReference type="Gene3D" id="3.20.20.10">
    <property type="entry name" value="Alanine racemase"/>
    <property type="match status" value="1"/>
</dbReference>
<feature type="domain" description="Alanine racemase N-terminal" evidence="1">
    <location>
        <begin position="20"/>
        <end position="217"/>
    </location>
</feature>
<dbReference type="Proteomes" id="UP001500642">
    <property type="component" value="Unassembled WGS sequence"/>
</dbReference>
<sequence>MVSAELRRAVGDLDGPFGVIDRDAFDRNIAALRARAAGLPIRVASKSLRAPHALERVLSAPGYGGILAFSLPEALDLHRLGFRDIVVAYPTVHREGLRALAADAEALAHITLMVDSDEGIDVLLAALAPTHGPAGSTAAQPLRLCLDLDASLRPAARFTRGRVHLGARRSPVREVAEALALAGRVAADRRLRLVGVMSYEGQIAGLGDAGRGAHALAVRTVRRMSVAELRERRTRVVAALREVAELEFVNGGGTGSLETSAAEGTLTELTVGSGLFSPGLYDTYRGFRHEPAAFFALPVVRRPAPGWVTVAGGGWIASGPPGDDRRPTIAWPEGLAYSSTEGPGEVQTPLHGPGADTLPLGAHVFLRHAKAGELAEHLTGFHIVAGGQIIDSWSTYRGSGWAH</sequence>
<dbReference type="EMBL" id="BAABGL010000002">
    <property type="protein sequence ID" value="GAA4382993.1"/>
    <property type="molecule type" value="Genomic_DNA"/>
</dbReference>
<dbReference type="InterPro" id="IPR051466">
    <property type="entry name" value="D-amino_acid_metab_enzyme"/>
</dbReference>
<reference evidence="3" key="1">
    <citation type="journal article" date="2019" name="Int. J. Syst. Evol. Microbiol.">
        <title>The Global Catalogue of Microorganisms (GCM) 10K type strain sequencing project: providing services to taxonomists for standard genome sequencing and annotation.</title>
        <authorList>
            <consortium name="The Broad Institute Genomics Platform"/>
            <consortium name="The Broad Institute Genome Sequencing Center for Infectious Disease"/>
            <person name="Wu L."/>
            <person name="Ma J."/>
        </authorList>
    </citation>
    <scope>NUCLEOTIDE SEQUENCE [LARGE SCALE GENOMIC DNA]</scope>
    <source>
        <strain evidence="3">JCM 17808</strain>
    </source>
</reference>
<proteinExistence type="predicted"/>
<dbReference type="InterPro" id="IPR001608">
    <property type="entry name" value="Ala_racemase_N"/>
</dbReference>
<dbReference type="PANTHER" id="PTHR28004">
    <property type="entry name" value="ZGC:162816-RELATED"/>
    <property type="match status" value="1"/>
</dbReference>
<dbReference type="Pfam" id="PF01168">
    <property type="entry name" value="Ala_racemase_N"/>
    <property type="match status" value="1"/>
</dbReference>
<dbReference type="PANTHER" id="PTHR28004:SF2">
    <property type="entry name" value="D-SERINE DEHYDRATASE"/>
    <property type="match status" value="1"/>
</dbReference>
<dbReference type="RefSeq" id="WP_345029172.1">
    <property type="nucleotide sequence ID" value="NZ_BAABGL010000002.1"/>
</dbReference>
<evidence type="ECO:0000259" key="1">
    <source>
        <dbReference type="Pfam" id="PF01168"/>
    </source>
</evidence>
<name>A0ABP8J126_9MICO</name>
<comment type="caution">
    <text evidence="2">The sequence shown here is derived from an EMBL/GenBank/DDBJ whole genome shotgun (WGS) entry which is preliminary data.</text>
</comment>
<accession>A0ABP8J126</accession>
<keyword evidence="3" id="KW-1185">Reference proteome</keyword>
<evidence type="ECO:0000313" key="2">
    <source>
        <dbReference type="EMBL" id="GAA4382993.1"/>
    </source>
</evidence>
<gene>
    <name evidence="2" type="ORF">GCM10023167_02120</name>
</gene>
<dbReference type="SUPFAM" id="SSF51419">
    <property type="entry name" value="PLP-binding barrel"/>
    <property type="match status" value="1"/>
</dbReference>
<evidence type="ECO:0000313" key="3">
    <source>
        <dbReference type="Proteomes" id="UP001500642"/>
    </source>
</evidence>
<protein>
    <submittedName>
        <fullName evidence="2">Alanine racemase</fullName>
    </submittedName>
</protein>
<dbReference type="InterPro" id="IPR029066">
    <property type="entry name" value="PLP-binding_barrel"/>
</dbReference>